<dbReference type="InterPro" id="IPR039554">
    <property type="entry name" value="HigA2-like_HTH"/>
</dbReference>
<feature type="domain" description="HigA2-like helix-turn-helix" evidence="1">
    <location>
        <begin position="18"/>
        <end position="87"/>
    </location>
</feature>
<dbReference type="EMBL" id="CP047220">
    <property type="protein sequence ID" value="QHD70753.1"/>
    <property type="molecule type" value="Genomic_DNA"/>
</dbReference>
<evidence type="ECO:0000259" key="1">
    <source>
        <dbReference type="Pfam" id="PF13744"/>
    </source>
</evidence>
<dbReference type="InterPro" id="IPR010982">
    <property type="entry name" value="Lambda_DNA-bd_dom_sf"/>
</dbReference>
<accession>A0A6P1GR45</accession>
<evidence type="ECO:0000313" key="3">
    <source>
        <dbReference type="Proteomes" id="UP000464086"/>
    </source>
</evidence>
<sequence length="140" mass="15199">MSANDMIVETFANVFDAIADTPEEAAELKARADQMLGIREQVKLWEVPLGEAAKRLGLTGPLNDLLRVKFDRFSLDDLMTAATAAGIEPPTPRKSSWDDLRGMVKGNGKRFTIEEIKDNDAIADATAAAGMAGMHDHGRD</sequence>
<dbReference type="GO" id="GO:0003677">
    <property type="term" value="F:DNA binding"/>
    <property type="evidence" value="ECO:0007669"/>
    <property type="project" value="InterPro"/>
</dbReference>
<geneLocation type="plasmid" evidence="2">
    <name>unnamed3</name>
</geneLocation>
<dbReference type="RefSeq" id="WP_159368295.1">
    <property type="nucleotide sequence ID" value="NZ_CP047220.1"/>
</dbReference>
<proteinExistence type="predicted"/>
<dbReference type="Proteomes" id="UP000464086">
    <property type="component" value="Plasmid unnamed3"/>
</dbReference>
<reference evidence="2 3" key="1">
    <citation type="submission" date="2019-12" db="EMBL/GenBank/DDBJ databases">
        <title>Functional and genomic insights into the Sphingobium yanoikuyae YC-JY1, a bacterium efficiently degrading bisphenol A.</title>
        <authorList>
            <person name="Jia Y."/>
            <person name="Li X."/>
            <person name="Wang J."/>
            <person name="Eltoukhy A."/>
            <person name="Lamraoui I."/>
            <person name="Yan Y."/>
        </authorList>
    </citation>
    <scope>NUCLEOTIDE SEQUENCE [LARGE SCALE GENOMIC DNA]</scope>
    <source>
        <strain evidence="2 3">YC-JY1</strain>
        <plasmid evidence="2 3">unnamed3</plasmid>
    </source>
</reference>
<organism evidence="2 3">
    <name type="scientific">Sphingobium yanoikuyae</name>
    <name type="common">Sphingomonas yanoikuyae</name>
    <dbReference type="NCBI Taxonomy" id="13690"/>
    <lineage>
        <taxon>Bacteria</taxon>
        <taxon>Pseudomonadati</taxon>
        <taxon>Pseudomonadota</taxon>
        <taxon>Alphaproteobacteria</taxon>
        <taxon>Sphingomonadales</taxon>
        <taxon>Sphingomonadaceae</taxon>
        <taxon>Sphingobium</taxon>
    </lineage>
</organism>
<dbReference type="AlphaFoldDB" id="A0A6P1GR45"/>
<gene>
    <name evidence="2" type="ORF">GS397_27000</name>
</gene>
<dbReference type="Gene3D" id="1.10.260.40">
    <property type="entry name" value="lambda repressor-like DNA-binding domains"/>
    <property type="match status" value="1"/>
</dbReference>
<evidence type="ECO:0000313" key="2">
    <source>
        <dbReference type="EMBL" id="QHD70753.1"/>
    </source>
</evidence>
<keyword evidence="2" id="KW-0614">Plasmid</keyword>
<protein>
    <submittedName>
        <fullName evidence="2">XRE family transcriptional regulator</fullName>
    </submittedName>
</protein>
<name>A0A6P1GR45_SPHYA</name>
<dbReference type="Pfam" id="PF13744">
    <property type="entry name" value="HTH_37"/>
    <property type="match status" value="1"/>
</dbReference>